<evidence type="ECO:0000313" key="6">
    <source>
        <dbReference type="EMBL" id="CAF1109760.1"/>
    </source>
</evidence>
<evidence type="ECO:0000256" key="2">
    <source>
        <dbReference type="ARBA" id="ARBA00022741"/>
    </source>
</evidence>
<accession>A0A814PS44</accession>
<sequence length="192" mass="21167">MHLSHNATDLNLALNVTSIFDQHQDIADRQADLTEISSKFDEIALAMAKQQQELLNQKKDMKNEFKRRFNSFSLGVVFWELATGCVPYEELDEATISQGVKAGERLEIPNDVPPTFASIISNAWSQEPSKRPTAQQLIEQIITISPATKETPVISKFSPTPVLPNASSSTMLANYSIESAAVPVTDTSNKGM</sequence>
<dbReference type="Pfam" id="PF07714">
    <property type="entry name" value="PK_Tyr_Ser-Thr"/>
    <property type="match status" value="1"/>
</dbReference>
<keyword evidence="2" id="KW-0547">Nucleotide-binding</keyword>
<evidence type="ECO:0000259" key="5">
    <source>
        <dbReference type="PROSITE" id="PS50011"/>
    </source>
</evidence>
<keyword evidence="4" id="KW-0067">ATP-binding</keyword>
<organism evidence="6 8">
    <name type="scientific">Rotaria sordida</name>
    <dbReference type="NCBI Taxonomy" id="392033"/>
    <lineage>
        <taxon>Eukaryota</taxon>
        <taxon>Metazoa</taxon>
        <taxon>Spiralia</taxon>
        <taxon>Gnathifera</taxon>
        <taxon>Rotifera</taxon>
        <taxon>Eurotatoria</taxon>
        <taxon>Bdelloidea</taxon>
        <taxon>Philodinida</taxon>
        <taxon>Philodinidae</taxon>
        <taxon>Rotaria</taxon>
    </lineage>
</organism>
<dbReference type="InterPro" id="IPR011009">
    <property type="entry name" value="Kinase-like_dom_sf"/>
</dbReference>
<dbReference type="PROSITE" id="PS50011">
    <property type="entry name" value="PROTEIN_KINASE_DOM"/>
    <property type="match status" value="1"/>
</dbReference>
<dbReference type="EMBL" id="CAJNOU010001189">
    <property type="protein sequence ID" value="CAF1166059.1"/>
    <property type="molecule type" value="Genomic_DNA"/>
</dbReference>
<dbReference type="InterPro" id="IPR001245">
    <property type="entry name" value="Ser-Thr/Tyr_kinase_cat_dom"/>
</dbReference>
<protein>
    <recommendedName>
        <fullName evidence="5">Protein kinase domain-containing protein</fullName>
    </recommendedName>
</protein>
<dbReference type="Proteomes" id="UP000663889">
    <property type="component" value="Unassembled WGS sequence"/>
</dbReference>
<dbReference type="InterPro" id="IPR051681">
    <property type="entry name" value="Ser/Thr_Kinases-Pseudokinases"/>
</dbReference>
<reference evidence="6" key="1">
    <citation type="submission" date="2021-02" db="EMBL/GenBank/DDBJ databases">
        <authorList>
            <person name="Nowell W R."/>
        </authorList>
    </citation>
    <scope>NUCLEOTIDE SEQUENCE</scope>
</reference>
<evidence type="ECO:0000313" key="8">
    <source>
        <dbReference type="Proteomes" id="UP000663882"/>
    </source>
</evidence>
<dbReference type="AlphaFoldDB" id="A0A814PS44"/>
<comment type="caution">
    <text evidence="6">The sequence shown here is derived from an EMBL/GenBank/DDBJ whole genome shotgun (WGS) entry which is preliminary data.</text>
</comment>
<evidence type="ECO:0000313" key="7">
    <source>
        <dbReference type="EMBL" id="CAF1166059.1"/>
    </source>
</evidence>
<dbReference type="SUPFAM" id="SSF56112">
    <property type="entry name" value="Protein kinase-like (PK-like)"/>
    <property type="match status" value="1"/>
</dbReference>
<dbReference type="PANTHER" id="PTHR44329:SF288">
    <property type="entry name" value="MITOGEN-ACTIVATED PROTEIN KINASE KINASE KINASE 20"/>
    <property type="match status" value="1"/>
</dbReference>
<evidence type="ECO:0000256" key="4">
    <source>
        <dbReference type="ARBA" id="ARBA00022840"/>
    </source>
</evidence>
<keyword evidence="1" id="KW-0808">Transferase</keyword>
<dbReference type="EMBL" id="CAJNOO010001177">
    <property type="protein sequence ID" value="CAF1109760.1"/>
    <property type="molecule type" value="Genomic_DNA"/>
</dbReference>
<keyword evidence="3" id="KW-0418">Kinase</keyword>
<dbReference type="PANTHER" id="PTHR44329">
    <property type="entry name" value="SERINE/THREONINE-PROTEIN KINASE TNNI3K-RELATED"/>
    <property type="match status" value="1"/>
</dbReference>
<proteinExistence type="predicted"/>
<gene>
    <name evidence="6" type="ORF">RFH988_LOCUS19771</name>
    <name evidence="7" type="ORF">SEV965_LOCUS19246</name>
</gene>
<evidence type="ECO:0000256" key="1">
    <source>
        <dbReference type="ARBA" id="ARBA00022679"/>
    </source>
</evidence>
<evidence type="ECO:0000256" key="3">
    <source>
        <dbReference type="ARBA" id="ARBA00022777"/>
    </source>
</evidence>
<name>A0A814PS44_9BILA</name>
<dbReference type="Gene3D" id="1.10.510.10">
    <property type="entry name" value="Transferase(Phosphotransferase) domain 1"/>
    <property type="match status" value="1"/>
</dbReference>
<feature type="domain" description="Protein kinase" evidence="5">
    <location>
        <begin position="1"/>
        <end position="143"/>
    </location>
</feature>
<dbReference type="Proteomes" id="UP000663882">
    <property type="component" value="Unassembled WGS sequence"/>
</dbReference>
<dbReference type="GO" id="GO:0004674">
    <property type="term" value="F:protein serine/threonine kinase activity"/>
    <property type="evidence" value="ECO:0007669"/>
    <property type="project" value="TreeGrafter"/>
</dbReference>
<dbReference type="GO" id="GO:0005524">
    <property type="term" value="F:ATP binding"/>
    <property type="evidence" value="ECO:0007669"/>
    <property type="project" value="UniProtKB-KW"/>
</dbReference>
<dbReference type="InterPro" id="IPR000719">
    <property type="entry name" value="Prot_kinase_dom"/>
</dbReference>
<dbReference type="OrthoDB" id="4062651at2759"/>